<protein>
    <submittedName>
        <fullName evidence="7">Polysaccharide biosynthesis protein</fullName>
    </submittedName>
</protein>
<feature type="transmembrane region" description="Helical" evidence="6">
    <location>
        <begin position="161"/>
        <end position="182"/>
    </location>
</feature>
<feature type="transmembrane region" description="Helical" evidence="6">
    <location>
        <begin position="46"/>
        <end position="68"/>
    </location>
</feature>
<dbReference type="RefSeq" id="WP_009161385.1">
    <property type="nucleotide sequence ID" value="NZ_KB290963.1"/>
</dbReference>
<evidence type="ECO:0000313" key="7">
    <source>
        <dbReference type="EMBL" id="EKX96123.1"/>
    </source>
</evidence>
<keyword evidence="3 6" id="KW-0812">Transmembrane</keyword>
<feature type="transmembrane region" description="Helical" evidence="6">
    <location>
        <begin position="259"/>
        <end position="286"/>
    </location>
</feature>
<feature type="transmembrane region" description="Helical" evidence="6">
    <location>
        <begin position="404"/>
        <end position="426"/>
    </location>
</feature>
<dbReference type="EMBL" id="AMEP01000164">
    <property type="protein sequence ID" value="EKX96123.1"/>
    <property type="molecule type" value="Genomic_DNA"/>
</dbReference>
<keyword evidence="4 6" id="KW-1133">Transmembrane helix</keyword>
<keyword evidence="2" id="KW-1003">Cell membrane</keyword>
<dbReference type="AlphaFoldDB" id="L1MXU0"/>
<proteinExistence type="predicted"/>
<dbReference type="Proteomes" id="UP000010433">
    <property type="component" value="Unassembled WGS sequence"/>
</dbReference>
<dbReference type="GO" id="GO:0005886">
    <property type="term" value="C:plasma membrane"/>
    <property type="evidence" value="ECO:0007669"/>
    <property type="project" value="UniProtKB-SubCell"/>
</dbReference>
<comment type="caution">
    <text evidence="7">The sequence shown here is derived from an EMBL/GenBank/DDBJ whole genome shotgun (WGS) entry which is preliminary data.</text>
</comment>
<organism evidence="7 8">
    <name type="scientific">Hoylesella saccharolytica F0055</name>
    <dbReference type="NCBI Taxonomy" id="1127699"/>
    <lineage>
        <taxon>Bacteria</taxon>
        <taxon>Pseudomonadati</taxon>
        <taxon>Bacteroidota</taxon>
        <taxon>Bacteroidia</taxon>
        <taxon>Bacteroidales</taxon>
        <taxon>Prevotellaceae</taxon>
        <taxon>Hoylesella</taxon>
    </lineage>
</organism>
<sequence length="513" mass="57778">MQQPEGHNRLIAKNATMLYLRMFVTLAISFYTSRIVLKALGVSDYGIYNVVGGVITFINVLTSSLGSATSRFLTYSLGKDDIEDLRKTFSTAFIIHLSLAAIFLILAETIGLWFINTQLVIPADRMVAANWVYQSAILSTALAITQVPYDASIQSHEKMAAFAYIAIINAILKLLIAFIVLYAAVDHLILYSVLYMVLSFGFVGYYRYYCIRNFEESKLKWIFEKKVFKEMLSFSAWNMYGSVSLTAMQQGVNILINRFFGTILNAAVGVAGQVQAIIYSFIGNVTAAFRPQIIKEYASENYSRVNYLIQIGTKFTAVIGIITIVPVAFNLEFLMNLWLDTVPIGAIIICQILLLENYLNSFHILVYFGITATGHIKMMQFILGTMYIGSLVLFYLALKITHSYIAVYTIGIFLCPLSTLTYCLVFKKNMPAFNLRAFILKVYLPVTVIGLLSIGMAFSGIFLFTSELFRFLYSLIACTAIVCTLSYYFLLDSYMRSVCKNFIKSKLQKSGRR</sequence>
<feature type="transmembrane region" description="Helical" evidence="6">
    <location>
        <begin position="307"/>
        <end position="329"/>
    </location>
</feature>
<name>L1MXU0_9BACT</name>
<dbReference type="PANTHER" id="PTHR30250">
    <property type="entry name" value="PST FAMILY PREDICTED COLANIC ACID TRANSPORTER"/>
    <property type="match status" value="1"/>
</dbReference>
<dbReference type="PATRIC" id="fig|1127699.3.peg.2319"/>
<feature type="transmembrane region" description="Helical" evidence="6">
    <location>
        <begin position="131"/>
        <end position="149"/>
    </location>
</feature>
<dbReference type="PANTHER" id="PTHR30250:SF26">
    <property type="entry name" value="PSMA PROTEIN"/>
    <property type="match status" value="1"/>
</dbReference>
<feature type="transmembrane region" description="Helical" evidence="6">
    <location>
        <begin position="18"/>
        <end position="40"/>
    </location>
</feature>
<keyword evidence="5 6" id="KW-0472">Membrane</keyword>
<evidence type="ECO:0000256" key="3">
    <source>
        <dbReference type="ARBA" id="ARBA00022692"/>
    </source>
</evidence>
<evidence type="ECO:0000256" key="4">
    <source>
        <dbReference type="ARBA" id="ARBA00022989"/>
    </source>
</evidence>
<feature type="transmembrane region" description="Helical" evidence="6">
    <location>
        <begin position="438"/>
        <end position="465"/>
    </location>
</feature>
<feature type="transmembrane region" description="Helical" evidence="6">
    <location>
        <begin position="188"/>
        <end position="206"/>
    </location>
</feature>
<evidence type="ECO:0000313" key="8">
    <source>
        <dbReference type="Proteomes" id="UP000010433"/>
    </source>
</evidence>
<feature type="transmembrane region" description="Helical" evidence="6">
    <location>
        <begin position="471"/>
        <end position="490"/>
    </location>
</feature>
<dbReference type="Pfam" id="PF13440">
    <property type="entry name" value="Polysacc_synt_3"/>
    <property type="match status" value="1"/>
</dbReference>
<feature type="transmembrane region" description="Helical" evidence="6">
    <location>
        <begin position="89"/>
        <end position="115"/>
    </location>
</feature>
<evidence type="ECO:0000256" key="1">
    <source>
        <dbReference type="ARBA" id="ARBA00004651"/>
    </source>
</evidence>
<evidence type="ECO:0000256" key="2">
    <source>
        <dbReference type="ARBA" id="ARBA00022475"/>
    </source>
</evidence>
<feature type="transmembrane region" description="Helical" evidence="6">
    <location>
        <begin position="341"/>
        <end position="359"/>
    </location>
</feature>
<accession>L1MXU0</accession>
<dbReference type="HOGENOM" id="CLU_040798_1_0_10"/>
<reference evidence="7 8" key="1">
    <citation type="submission" date="2012-05" db="EMBL/GenBank/DDBJ databases">
        <authorList>
            <person name="Weinstock G."/>
            <person name="Sodergren E."/>
            <person name="Lobos E.A."/>
            <person name="Fulton L."/>
            <person name="Fulton R."/>
            <person name="Courtney L."/>
            <person name="Fronick C."/>
            <person name="O'Laughlin M."/>
            <person name="Godfrey J."/>
            <person name="Wilson R.M."/>
            <person name="Miner T."/>
            <person name="Farmer C."/>
            <person name="Delehaunty K."/>
            <person name="Cordes M."/>
            <person name="Minx P."/>
            <person name="Tomlinson C."/>
            <person name="Chen J."/>
            <person name="Wollam A."/>
            <person name="Pepin K.H."/>
            <person name="Bhonagiri V."/>
            <person name="Zhang X."/>
            <person name="Suruliraj S."/>
            <person name="Warren W."/>
            <person name="Mitreva M."/>
            <person name="Mardis E.R."/>
            <person name="Wilson R.K."/>
        </authorList>
    </citation>
    <scope>NUCLEOTIDE SEQUENCE [LARGE SCALE GENOMIC DNA]</scope>
    <source>
        <strain evidence="7 8">F0055</strain>
    </source>
</reference>
<comment type="subcellular location">
    <subcellularLocation>
        <location evidence="1">Cell membrane</location>
        <topology evidence="1">Multi-pass membrane protein</topology>
    </subcellularLocation>
</comment>
<dbReference type="STRING" id="1127699.HMPREF9151_02525"/>
<gene>
    <name evidence="7" type="ORF">HMPREF9151_02525</name>
</gene>
<evidence type="ECO:0000256" key="6">
    <source>
        <dbReference type="SAM" id="Phobius"/>
    </source>
</evidence>
<evidence type="ECO:0000256" key="5">
    <source>
        <dbReference type="ARBA" id="ARBA00023136"/>
    </source>
</evidence>
<dbReference type="InterPro" id="IPR050833">
    <property type="entry name" value="Poly_Biosynth_Transport"/>
</dbReference>
<keyword evidence="8" id="KW-1185">Reference proteome</keyword>